<evidence type="ECO:0000256" key="6">
    <source>
        <dbReference type="ARBA" id="ARBA00023015"/>
    </source>
</evidence>
<evidence type="ECO:0000256" key="7">
    <source>
        <dbReference type="ARBA" id="ARBA00023159"/>
    </source>
</evidence>
<name>A0A9D1KZH7_9FIRM</name>
<protein>
    <recommendedName>
        <fullName evidence="4">Hut operon positive regulatory protein</fullName>
    </recommendedName>
</protein>
<reference evidence="9" key="1">
    <citation type="submission" date="2020-10" db="EMBL/GenBank/DDBJ databases">
        <authorList>
            <person name="Gilroy R."/>
        </authorList>
    </citation>
    <scope>NUCLEOTIDE SEQUENCE</scope>
    <source>
        <strain evidence="9">2830</strain>
    </source>
</reference>
<evidence type="ECO:0000256" key="5">
    <source>
        <dbReference type="ARBA" id="ARBA00022884"/>
    </source>
</evidence>
<keyword evidence="6" id="KW-0805">Transcription regulation</keyword>
<gene>
    <name evidence="9" type="ORF">IAB00_04160</name>
</gene>
<dbReference type="AlphaFoldDB" id="A0A9D1KZH7"/>
<dbReference type="SUPFAM" id="SSF111064">
    <property type="entry name" value="Hut operon positive regulatory protein HutP"/>
    <property type="match status" value="1"/>
</dbReference>
<dbReference type="InterPro" id="IPR015111">
    <property type="entry name" value="Regulatory_HutP"/>
</dbReference>
<evidence type="ECO:0000256" key="8">
    <source>
        <dbReference type="ARBA" id="ARBA00023163"/>
    </source>
</evidence>
<dbReference type="CDD" id="cd11640">
    <property type="entry name" value="HutP"/>
    <property type="match status" value="1"/>
</dbReference>
<evidence type="ECO:0000256" key="4">
    <source>
        <dbReference type="ARBA" id="ARBA00019377"/>
    </source>
</evidence>
<comment type="function">
    <text evidence="1">Antiterminator that binds to cis-acting regulatory sequences on the mRNA in the presence of histidine, thereby suppressing transcription termination and activating the hut operon for histidine utilization.</text>
</comment>
<dbReference type="Pfam" id="PF09021">
    <property type="entry name" value="HutP"/>
    <property type="match status" value="1"/>
</dbReference>
<keyword evidence="7" id="KW-0010">Activator</keyword>
<comment type="similarity">
    <text evidence="2">Belongs to the HutP family.</text>
</comment>
<evidence type="ECO:0000313" key="10">
    <source>
        <dbReference type="Proteomes" id="UP000824124"/>
    </source>
</evidence>
<proteinExistence type="inferred from homology"/>
<dbReference type="GO" id="GO:0003723">
    <property type="term" value="F:RNA binding"/>
    <property type="evidence" value="ECO:0007669"/>
    <property type="project" value="UniProtKB-KW"/>
</dbReference>
<comment type="caution">
    <text evidence="9">The sequence shown here is derived from an EMBL/GenBank/DDBJ whole genome shotgun (WGS) entry which is preliminary data.</text>
</comment>
<accession>A0A9D1KZH7</accession>
<dbReference type="InterPro" id="IPR036482">
    <property type="entry name" value="Regulatory_HutP_sf"/>
</dbReference>
<evidence type="ECO:0000256" key="3">
    <source>
        <dbReference type="ARBA" id="ARBA00011643"/>
    </source>
</evidence>
<evidence type="ECO:0000256" key="1">
    <source>
        <dbReference type="ARBA" id="ARBA00002945"/>
    </source>
</evidence>
<sequence length="163" mass="17498">MLSNIEKQSIIKIVCKEAAILSEQWENVDLNSKRVAKAALFMALSEGREEEMRLKQDYQQQGLSVAAVNFGGEAASSVAKVLERAVVAARREGVIADVHNEEGAVAGAAHEALNQILTKAMGLNIGGKIGIARHHDHITVAMVMEIGLLHLNEVAVGMAHRAV</sequence>
<dbReference type="Proteomes" id="UP000824124">
    <property type="component" value="Unassembled WGS sequence"/>
</dbReference>
<reference evidence="9" key="2">
    <citation type="journal article" date="2021" name="PeerJ">
        <title>Extensive microbial diversity within the chicken gut microbiome revealed by metagenomics and culture.</title>
        <authorList>
            <person name="Gilroy R."/>
            <person name="Ravi A."/>
            <person name="Getino M."/>
            <person name="Pursley I."/>
            <person name="Horton D.L."/>
            <person name="Alikhan N.F."/>
            <person name="Baker D."/>
            <person name="Gharbi K."/>
            <person name="Hall N."/>
            <person name="Watson M."/>
            <person name="Adriaenssens E.M."/>
            <person name="Foster-Nyarko E."/>
            <person name="Jarju S."/>
            <person name="Secka A."/>
            <person name="Antonio M."/>
            <person name="Oren A."/>
            <person name="Chaudhuri R.R."/>
            <person name="La Ragione R."/>
            <person name="Hildebrand F."/>
            <person name="Pallen M.J."/>
        </authorList>
    </citation>
    <scope>NUCLEOTIDE SEQUENCE</scope>
    <source>
        <strain evidence="9">2830</strain>
    </source>
</reference>
<organism evidence="9 10">
    <name type="scientific">Candidatus Avidehalobacter gallistercoris</name>
    <dbReference type="NCBI Taxonomy" id="2840694"/>
    <lineage>
        <taxon>Bacteria</taxon>
        <taxon>Bacillati</taxon>
        <taxon>Bacillota</taxon>
        <taxon>Clostridia</taxon>
        <taxon>Eubacteriales</taxon>
        <taxon>Peptococcaceae</taxon>
        <taxon>Peptococcaceae incertae sedis</taxon>
        <taxon>Candidatus Avidehalobacter</taxon>
    </lineage>
</organism>
<evidence type="ECO:0000256" key="2">
    <source>
        <dbReference type="ARBA" id="ARBA00009992"/>
    </source>
</evidence>
<evidence type="ECO:0000313" key="9">
    <source>
        <dbReference type="EMBL" id="HIU10426.1"/>
    </source>
</evidence>
<keyword evidence="5" id="KW-0694">RNA-binding</keyword>
<keyword evidence="8" id="KW-0804">Transcription</keyword>
<comment type="subunit">
    <text evidence="3">Homohexamer.</text>
</comment>
<dbReference type="EMBL" id="DVMH01000021">
    <property type="protein sequence ID" value="HIU10426.1"/>
    <property type="molecule type" value="Genomic_DNA"/>
</dbReference>